<dbReference type="FunFam" id="2.60.120.10:FF:000198">
    <property type="entry name" value="Mannose-6-phosphate isomerase, class I"/>
    <property type="match status" value="1"/>
</dbReference>
<comment type="caution">
    <text evidence="16">The sequence shown here is derived from an EMBL/GenBank/DDBJ whole genome shotgun (WGS) entry which is preliminary data.</text>
</comment>
<evidence type="ECO:0000256" key="12">
    <source>
        <dbReference type="ARBA" id="ARBA00030762"/>
    </source>
</evidence>
<evidence type="ECO:0000256" key="6">
    <source>
        <dbReference type="ARBA" id="ARBA00011956"/>
    </source>
</evidence>
<dbReference type="InterPro" id="IPR046457">
    <property type="entry name" value="PMI_typeI_cat"/>
</dbReference>
<dbReference type="Pfam" id="PF20511">
    <property type="entry name" value="PMI_typeI_cat"/>
    <property type="match status" value="1"/>
</dbReference>
<evidence type="ECO:0000256" key="5">
    <source>
        <dbReference type="ARBA" id="ARBA00010772"/>
    </source>
</evidence>
<dbReference type="FunFam" id="1.10.441.10:FF:000004">
    <property type="entry name" value="Mannose-6-phosphate isomerase, class I"/>
    <property type="match status" value="1"/>
</dbReference>
<dbReference type="Proteomes" id="UP000641853">
    <property type="component" value="Unassembled WGS sequence"/>
</dbReference>
<evidence type="ECO:0000313" key="19">
    <source>
        <dbReference type="Proteomes" id="UP000654922"/>
    </source>
</evidence>
<dbReference type="PANTHER" id="PTHR10309">
    <property type="entry name" value="MANNOSE-6-PHOSPHATE ISOMERASE"/>
    <property type="match status" value="1"/>
</dbReference>
<dbReference type="Gene3D" id="1.10.441.10">
    <property type="entry name" value="Phosphomannose Isomerase, domain 2"/>
    <property type="match status" value="1"/>
</dbReference>
<dbReference type="InterPro" id="IPR001250">
    <property type="entry name" value="Man6P_Isoase-1"/>
</dbReference>
<feature type="region of interest" description="Disordered" evidence="13">
    <location>
        <begin position="630"/>
        <end position="662"/>
    </location>
</feature>
<evidence type="ECO:0000313" key="16">
    <source>
        <dbReference type="EMBL" id="KAF7170176.1"/>
    </source>
</evidence>
<dbReference type="GO" id="GO:0008270">
    <property type="term" value="F:zinc ion binding"/>
    <property type="evidence" value="ECO:0007669"/>
    <property type="project" value="InterPro"/>
</dbReference>
<dbReference type="InterPro" id="IPR016305">
    <property type="entry name" value="Mannose-6-P_Isomerase"/>
</dbReference>
<evidence type="ECO:0000313" key="17">
    <source>
        <dbReference type="EMBL" id="KAF7175648.1"/>
    </source>
</evidence>
<keyword evidence="9" id="KW-0862">Zinc</keyword>
<dbReference type="EC" id="5.3.1.8" evidence="6"/>
<evidence type="ECO:0000256" key="13">
    <source>
        <dbReference type="SAM" id="MobiDB-lite"/>
    </source>
</evidence>
<evidence type="ECO:0000256" key="14">
    <source>
        <dbReference type="SAM" id="Phobius"/>
    </source>
</evidence>
<dbReference type="NCBIfam" id="TIGR00218">
    <property type="entry name" value="manA"/>
    <property type="match status" value="1"/>
</dbReference>
<keyword evidence="10" id="KW-0413">Isomerase</keyword>
<evidence type="ECO:0000256" key="10">
    <source>
        <dbReference type="ARBA" id="ARBA00023235"/>
    </source>
</evidence>
<dbReference type="GO" id="GO:0005975">
    <property type="term" value="P:carbohydrate metabolic process"/>
    <property type="evidence" value="ECO:0007669"/>
    <property type="project" value="InterPro"/>
</dbReference>
<dbReference type="OrthoDB" id="6605218at2759"/>
<dbReference type="GO" id="GO:0004476">
    <property type="term" value="F:mannose-6-phosphate isomerase activity"/>
    <property type="evidence" value="ECO:0007669"/>
    <property type="project" value="UniProtKB-EC"/>
</dbReference>
<accession>A0A8H6QAJ7</accession>
<gene>
    <name evidence="16" type="ORF">CNMCM5623_002691</name>
    <name evidence="17" type="ORF">CNMCM7691_009655</name>
</gene>
<dbReference type="SUPFAM" id="SSF51182">
    <property type="entry name" value="RmlC-like cupins"/>
    <property type="match status" value="1"/>
</dbReference>
<dbReference type="GO" id="GO:0005829">
    <property type="term" value="C:cytosol"/>
    <property type="evidence" value="ECO:0007669"/>
    <property type="project" value="TreeGrafter"/>
</dbReference>
<dbReference type="EMBL" id="JACBAG010001920">
    <property type="protein sequence ID" value="KAF7175648.1"/>
    <property type="molecule type" value="Genomic_DNA"/>
</dbReference>
<dbReference type="AlphaFoldDB" id="A0A8H6QAJ7"/>
<organism evidence="16 19">
    <name type="scientific">Aspergillus felis</name>
    <dbReference type="NCBI Taxonomy" id="1287682"/>
    <lineage>
        <taxon>Eukaryota</taxon>
        <taxon>Fungi</taxon>
        <taxon>Dikarya</taxon>
        <taxon>Ascomycota</taxon>
        <taxon>Pezizomycotina</taxon>
        <taxon>Eurotiomycetes</taxon>
        <taxon>Eurotiomycetidae</taxon>
        <taxon>Eurotiales</taxon>
        <taxon>Aspergillaceae</taxon>
        <taxon>Aspergillus</taxon>
        <taxon>Aspergillus subgen. Fumigati</taxon>
    </lineage>
</organism>
<sequence>MAESVAQIKCECKHDAWGKKGKDALAAQLWAKSPGSGDIKETETYSEMWMGTYPTNPSKILATGELLADYIKNNPQLIGKAVLDRYGPEIPFLPKILSFAKALPLQIHPDKALAEKLHETDPKKFGDPNHKPEIAIALSNFELFAGFKPLKDIESLMKLKPLERFVPPHEKFDDELLRQICKALLSASPVAVAETINELQNIPESQFGPNSSYIPGMLERLRKQYSEYDNGNLVAALLMNYLSIGPGEAVNVPADSLHAYLNGDIMECMARSDNVLNTGFCPRPARDNVDLFSRALTFKPHSKDEVILPRKKSDKGLNGKTDEYAPAFSEFNVLATCLGPGETETHKAILGPSLMIVTKGNGQMNAPGDKRFDLKEGYTYFIGQGVSLDFYTEKGMALLKQKYNPLSLNNSSAERWVRSQFPLLPSAEIRGQGAHNRVAEVSQPMIPESAPAWMLFWAREDSSMRFGFPFVCQVESDHASSTSIDSSGSGSSNNVTAIIIGVVVGGVAAIAITAGILFFLYKRRRWDRIRRREEQLLEYHIQAGLKAEDAELATMRGRPSSSLSIYRAHSDDISDRPPAYQTLHVPVYDPSRYRDIDIPPAVQFSAMRQPPFQPVDNASVRDSSHLRNEHVSHLNDDSPLPQLLQPPGPAFLGASPDSTRDSIQSDTLFQATVVPADSSTLNQTARLPRRPKPVLSRLITNLN</sequence>
<evidence type="ECO:0000256" key="1">
    <source>
        <dbReference type="ARBA" id="ARBA00000757"/>
    </source>
</evidence>
<proteinExistence type="inferred from homology"/>
<feature type="transmembrane region" description="Helical" evidence="14">
    <location>
        <begin position="497"/>
        <end position="521"/>
    </location>
</feature>
<evidence type="ECO:0000256" key="3">
    <source>
        <dbReference type="ARBA" id="ARBA00002564"/>
    </source>
</evidence>
<dbReference type="EMBL" id="JACBAE010001222">
    <property type="protein sequence ID" value="KAF7170176.1"/>
    <property type="molecule type" value="Genomic_DNA"/>
</dbReference>
<evidence type="ECO:0000256" key="11">
    <source>
        <dbReference type="ARBA" id="ARBA00029741"/>
    </source>
</evidence>
<comment type="similarity">
    <text evidence="5">Belongs to the mannose-6-phosphate isomerase type 1 family.</text>
</comment>
<dbReference type="InterPro" id="IPR011051">
    <property type="entry name" value="RmlC_Cupin_sf"/>
</dbReference>
<reference evidence="16" key="1">
    <citation type="submission" date="2020-06" db="EMBL/GenBank/DDBJ databases">
        <title>Draft genome sequences of strains closely related to Aspergillus parafelis and Aspergillus hiratsukae.</title>
        <authorList>
            <person name="Dos Santos R.A.C."/>
            <person name="Rivero-Menendez O."/>
            <person name="Steenwyk J.L."/>
            <person name="Mead M.E."/>
            <person name="Goldman G.H."/>
            <person name="Alastruey-Izquierdo A."/>
            <person name="Rokas A."/>
        </authorList>
    </citation>
    <scope>NUCLEOTIDE SEQUENCE</scope>
    <source>
        <strain evidence="16">CNM-CM5623</strain>
        <strain evidence="17">CNM-CM7691</strain>
    </source>
</reference>
<dbReference type="PRINTS" id="PR00714">
    <property type="entry name" value="MAN6PISMRASE"/>
</dbReference>
<keyword evidence="14" id="KW-0812">Transmembrane</keyword>
<feature type="domain" description="Phosphomannose isomerase type I catalytic" evidence="15">
    <location>
        <begin position="7"/>
        <end position="150"/>
    </location>
</feature>
<comment type="pathway">
    <text evidence="4">Nucleotide-sugar biosynthesis; GDP-alpha-D-mannose biosynthesis; alpha-D-mannose 1-phosphate from D-fructose 6-phosphate: step 1/2.</text>
</comment>
<comment type="catalytic activity">
    <reaction evidence="1">
        <text>D-mannose 6-phosphate = D-fructose 6-phosphate</text>
        <dbReference type="Rhea" id="RHEA:12356"/>
        <dbReference type="ChEBI" id="CHEBI:58735"/>
        <dbReference type="ChEBI" id="CHEBI:61527"/>
        <dbReference type="EC" id="5.3.1.8"/>
    </reaction>
</comment>
<dbReference type="GO" id="GO:0009298">
    <property type="term" value="P:GDP-mannose biosynthetic process"/>
    <property type="evidence" value="ECO:0007669"/>
    <property type="project" value="UniProtKB-UniPathway"/>
</dbReference>
<evidence type="ECO:0000256" key="7">
    <source>
        <dbReference type="ARBA" id="ARBA00018236"/>
    </source>
</evidence>
<evidence type="ECO:0000256" key="2">
    <source>
        <dbReference type="ARBA" id="ARBA00001947"/>
    </source>
</evidence>
<dbReference type="Gene3D" id="2.60.120.10">
    <property type="entry name" value="Jelly Rolls"/>
    <property type="match status" value="2"/>
</dbReference>
<comment type="function">
    <text evidence="3">Involved in the synthesis of the GDP-mannose and dolichol-phosphate-mannose required for a number of critical mannosyl transfer reactions.</text>
</comment>
<protein>
    <recommendedName>
        <fullName evidence="7">Mannose-6-phosphate isomerase</fullName>
        <ecNumber evidence="6">5.3.1.8</ecNumber>
    </recommendedName>
    <alternativeName>
        <fullName evidence="11">Phosphohexomutase</fullName>
    </alternativeName>
    <alternativeName>
        <fullName evidence="12">Phosphomannose isomerase</fullName>
    </alternativeName>
</protein>
<dbReference type="Proteomes" id="UP000654922">
    <property type="component" value="Unassembled WGS sequence"/>
</dbReference>
<evidence type="ECO:0000256" key="4">
    <source>
        <dbReference type="ARBA" id="ARBA00004666"/>
    </source>
</evidence>
<dbReference type="PANTHER" id="PTHR10309:SF4">
    <property type="entry name" value="MANNOSE-6-PHOSPHATE ISOMERASE"/>
    <property type="match status" value="1"/>
</dbReference>
<keyword evidence="14" id="KW-1133">Transmembrane helix</keyword>
<evidence type="ECO:0000256" key="8">
    <source>
        <dbReference type="ARBA" id="ARBA00022723"/>
    </source>
</evidence>
<dbReference type="CDD" id="cd07011">
    <property type="entry name" value="cupin_PMI_type_I_N"/>
    <property type="match status" value="1"/>
</dbReference>
<keyword evidence="8" id="KW-0479">Metal-binding</keyword>
<comment type="cofactor">
    <cofactor evidence="2">
        <name>Zn(2+)</name>
        <dbReference type="ChEBI" id="CHEBI:29105"/>
    </cofactor>
</comment>
<evidence type="ECO:0000313" key="18">
    <source>
        <dbReference type="Proteomes" id="UP000641853"/>
    </source>
</evidence>
<dbReference type="InterPro" id="IPR014710">
    <property type="entry name" value="RmlC-like_jellyroll"/>
</dbReference>
<evidence type="ECO:0000256" key="9">
    <source>
        <dbReference type="ARBA" id="ARBA00022833"/>
    </source>
</evidence>
<keyword evidence="14" id="KW-0472">Membrane</keyword>
<name>A0A8H6QAJ7_9EURO</name>
<dbReference type="UniPathway" id="UPA00126">
    <property type="reaction ID" value="UER00423"/>
</dbReference>
<keyword evidence="18" id="KW-1185">Reference proteome</keyword>
<evidence type="ECO:0000259" key="15">
    <source>
        <dbReference type="Pfam" id="PF20511"/>
    </source>
</evidence>